<evidence type="ECO:0000313" key="1">
    <source>
        <dbReference type="EMBL" id="KAJ8635740.1"/>
    </source>
</evidence>
<keyword evidence="2" id="KW-1185">Reference proteome</keyword>
<name>A0ACC2LQT4_PERAE</name>
<comment type="caution">
    <text evidence="1">The sequence shown here is derived from an EMBL/GenBank/DDBJ whole genome shotgun (WGS) entry which is preliminary data.</text>
</comment>
<evidence type="ECO:0000313" key="2">
    <source>
        <dbReference type="Proteomes" id="UP001234297"/>
    </source>
</evidence>
<sequence>MRSDFDVHPSTSRPKIGHGLCDIGALRRCRMYPRKIKPIAIAKLLNILGERRVLLVIETKREINETQEGGPSNSLSDDIYSEVMRPERHGHIHGYGPGPTPTLVFGSTSNQYRTNLEEMHVELNIVHARIKEMQKKHEEDRRAYLEHMEKAIRVDASYNGEDYATDT</sequence>
<reference evidence="1 2" key="1">
    <citation type="journal article" date="2022" name="Hortic Res">
        <title>A haplotype resolved chromosomal level avocado genome allows analysis of novel avocado genes.</title>
        <authorList>
            <person name="Nath O."/>
            <person name="Fletcher S.J."/>
            <person name="Hayward A."/>
            <person name="Shaw L.M."/>
            <person name="Masouleh A.K."/>
            <person name="Furtado A."/>
            <person name="Henry R.J."/>
            <person name="Mitter N."/>
        </authorList>
    </citation>
    <scope>NUCLEOTIDE SEQUENCE [LARGE SCALE GENOMIC DNA]</scope>
    <source>
        <strain evidence="2">cv. Hass</strain>
    </source>
</reference>
<dbReference type="EMBL" id="CM056811">
    <property type="protein sequence ID" value="KAJ8635740.1"/>
    <property type="molecule type" value="Genomic_DNA"/>
</dbReference>
<organism evidence="1 2">
    <name type="scientific">Persea americana</name>
    <name type="common">Avocado</name>
    <dbReference type="NCBI Taxonomy" id="3435"/>
    <lineage>
        <taxon>Eukaryota</taxon>
        <taxon>Viridiplantae</taxon>
        <taxon>Streptophyta</taxon>
        <taxon>Embryophyta</taxon>
        <taxon>Tracheophyta</taxon>
        <taxon>Spermatophyta</taxon>
        <taxon>Magnoliopsida</taxon>
        <taxon>Magnoliidae</taxon>
        <taxon>Laurales</taxon>
        <taxon>Lauraceae</taxon>
        <taxon>Persea</taxon>
    </lineage>
</organism>
<accession>A0ACC2LQT4</accession>
<dbReference type="Proteomes" id="UP001234297">
    <property type="component" value="Chromosome 3"/>
</dbReference>
<gene>
    <name evidence="1" type="ORF">MRB53_010007</name>
</gene>
<protein>
    <submittedName>
        <fullName evidence="1">Uncharacterized protein</fullName>
    </submittedName>
</protein>
<proteinExistence type="predicted"/>